<dbReference type="Proteomes" id="UP000618795">
    <property type="component" value="Unassembled WGS sequence"/>
</dbReference>
<protein>
    <submittedName>
        <fullName evidence="2">Uncharacterized protein</fullName>
    </submittedName>
</protein>
<name>A0A918IG62_9ACTN</name>
<evidence type="ECO:0000313" key="3">
    <source>
        <dbReference type="Proteomes" id="UP000618795"/>
    </source>
</evidence>
<dbReference type="RefSeq" id="WP_191876632.1">
    <property type="nucleotide sequence ID" value="NZ_BMTD01000015.1"/>
</dbReference>
<feature type="transmembrane region" description="Helical" evidence="1">
    <location>
        <begin position="6"/>
        <end position="27"/>
    </location>
</feature>
<dbReference type="EMBL" id="BMTD01000015">
    <property type="protein sequence ID" value="GGV13335.1"/>
    <property type="molecule type" value="Genomic_DNA"/>
</dbReference>
<reference evidence="2" key="2">
    <citation type="submission" date="2020-09" db="EMBL/GenBank/DDBJ databases">
        <authorList>
            <person name="Sun Q."/>
            <person name="Ohkuma M."/>
        </authorList>
    </citation>
    <scope>NUCLEOTIDE SEQUENCE</scope>
    <source>
        <strain evidence="2">JCM 4369</strain>
    </source>
</reference>
<sequence length="176" mass="18293">MSVLQFASSIAWPLVALCALGLIGFAIRNLSPDTVRTAFLTRDLNLKVPGGLEVGWSVSPEALRAATATDESLALAQSGQPLVPTSEVRREAVEQIVAGALRAGWGWGRGALGAAAAPPEVRVDWASDAPLVTVDFAFPESYDGEDPQVTASRTALARALAGREISITVTPPSSNG</sequence>
<gene>
    <name evidence="2" type="ORF">GCM10010260_60470</name>
</gene>
<organism evidence="2 3">
    <name type="scientific">Streptomyces filipinensis</name>
    <dbReference type="NCBI Taxonomy" id="66887"/>
    <lineage>
        <taxon>Bacteria</taxon>
        <taxon>Bacillati</taxon>
        <taxon>Actinomycetota</taxon>
        <taxon>Actinomycetes</taxon>
        <taxon>Kitasatosporales</taxon>
        <taxon>Streptomycetaceae</taxon>
        <taxon>Streptomyces</taxon>
    </lineage>
</organism>
<evidence type="ECO:0000256" key="1">
    <source>
        <dbReference type="SAM" id="Phobius"/>
    </source>
</evidence>
<keyword evidence="1" id="KW-1133">Transmembrane helix</keyword>
<proteinExistence type="predicted"/>
<evidence type="ECO:0000313" key="2">
    <source>
        <dbReference type="EMBL" id="GGV13335.1"/>
    </source>
</evidence>
<keyword evidence="1" id="KW-0812">Transmembrane</keyword>
<dbReference type="AlphaFoldDB" id="A0A918IG62"/>
<reference evidence="2" key="1">
    <citation type="journal article" date="2014" name="Int. J. Syst. Evol. Microbiol.">
        <title>Complete genome sequence of Corynebacterium casei LMG S-19264T (=DSM 44701T), isolated from a smear-ripened cheese.</title>
        <authorList>
            <consortium name="US DOE Joint Genome Institute (JGI-PGF)"/>
            <person name="Walter F."/>
            <person name="Albersmeier A."/>
            <person name="Kalinowski J."/>
            <person name="Ruckert C."/>
        </authorList>
    </citation>
    <scope>NUCLEOTIDE SEQUENCE</scope>
    <source>
        <strain evidence="2">JCM 4369</strain>
    </source>
</reference>
<accession>A0A918IG62</accession>
<keyword evidence="3" id="KW-1185">Reference proteome</keyword>
<keyword evidence="1" id="KW-0472">Membrane</keyword>
<comment type="caution">
    <text evidence="2">The sequence shown here is derived from an EMBL/GenBank/DDBJ whole genome shotgun (WGS) entry which is preliminary data.</text>
</comment>